<feature type="domain" description="Histidine kinase/HSP90-like ATPase" evidence="10">
    <location>
        <begin position="288"/>
        <end position="376"/>
    </location>
</feature>
<dbReference type="Pfam" id="PF07730">
    <property type="entry name" value="HisKA_3"/>
    <property type="match status" value="1"/>
</dbReference>
<evidence type="ECO:0000256" key="8">
    <source>
        <dbReference type="ARBA" id="ARBA00023012"/>
    </source>
</evidence>
<protein>
    <recommendedName>
        <fullName evidence="2">histidine kinase</fullName>
        <ecNumber evidence="2">2.7.13.3</ecNumber>
    </recommendedName>
</protein>
<evidence type="ECO:0000259" key="10">
    <source>
        <dbReference type="Pfam" id="PF02518"/>
    </source>
</evidence>
<feature type="transmembrane region" description="Helical" evidence="9">
    <location>
        <begin position="127"/>
        <end position="148"/>
    </location>
</feature>
<dbReference type="InterPro" id="IPR050482">
    <property type="entry name" value="Sensor_HK_TwoCompSys"/>
</dbReference>
<evidence type="ECO:0000256" key="2">
    <source>
        <dbReference type="ARBA" id="ARBA00012438"/>
    </source>
</evidence>
<dbReference type="EC" id="2.7.13.3" evidence="2"/>
<dbReference type="InterPro" id="IPR011712">
    <property type="entry name" value="Sig_transdc_His_kin_sub3_dim/P"/>
</dbReference>
<name>A0A4V3FUR4_9PSEU</name>
<dbReference type="AlphaFoldDB" id="A0A4V3FUR4"/>
<keyword evidence="13" id="KW-1185">Reference proteome</keyword>
<keyword evidence="3" id="KW-0597">Phosphoprotein</keyword>
<dbReference type="GO" id="GO:0000155">
    <property type="term" value="F:phosphorelay sensor kinase activity"/>
    <property type="evidence" value="ECO:0007669"/>
    <property type="project" value="InterPro"/>
</dbReference>
<reference evidence="12 13" key="1">
    <citation type="submission" date="2019-03" db="EMBL/GenBank/DDBJ databases">
        <title>Genomic Encyclopedia of Archaeal and Bacterial Type Strains, Phase II (KMG-II): from individual species to whole genera.</title>
        <authorList>
            <person name="Goeker M."/>
        </authorList>
    </citation>
    <scope>NUCLEOTIDE SEQUENCE [LARGE SCALE GENOMIC DNA]</scope>
    <source>
        <strain evidence="12 13">DSM 45499</strain>
    </source>
</reference>
<dbReference type="InterPro" id="IPR036890">
    <property type="entry name" value="HATPase_C_sf"/>
</dbReference>
<evidence type="ECO:0000259" key="11">
    <source>
        <dbReference type="Pfam" id="PF07730"/>
    </source>
</evidence>
<dbReference type="InterPro" id="IPR003594">
    <property type="entry name" value="HATPase_dom"/>
</dbReference>
<keyword evidence="5" id="KW-0547">Nucleotide-binding</keyword>
<feature type="transmembrane region" description="Helical" evidence="9">
    <location>
        <begin position="43"/>
        <end position="61"/>
    </location>
</feature>
<gene>
    <name evidence="12" type="ORF">CLV71_102317</name>
</gene>
<evidence type="ECO:0000313" key="12">
    <source>
        <dbReference type="EMBL" id="TDV56251.1"/>
    </source>
</evidence>
<dbReference type="Gene3D" id="1.20.5.1930">
    <property type="match status" value="1"/>
</dbReference>
<evidence type="ECO:0000256" key="1">
    <source>
        <dbReference type="ARBA" id="ARBA00000085"/>
    </source>
</evidence>
<dbReference type="SUPFAM" id="SSF55874">
    <property type="entry name" value="ATPase domain of HSP90 chaperone/DNA topoisomerase II/histidine kinase"/>
    <property type="match status" value="1"/>
</dbReference>
<dbReference type="EMBL" id="SOCP01000002">
    <property type="protein sequence ID" value="TDV56251.1"/>
    <property type="molecule type" value="Genomic_DNA"/>
</dbReference>
<evidence type="ECO:0000256" key="3">
    <source>
        <dbReference type="ARBA" id="ARBA00022553"/>
    </source>
</evidence>
<keyword evidence="9" id="KW-0472">Membrane</keyword>
<feature type="transmembrane region" description="Helical" evidence="9">
    <location>
        <begin position="102"/>
        <end position="120"/>
    </location>
</feature>
<dbReference type="OrthoDB" id="227596at2"/>
<evidence type="ECO:0000256" key="5">
    <source>
        <dbReference type="ARBA" id="ARBA00022741"/>
    </source>
</evidence>
<organism evidence="12 13">
    <name type="scientific">Actinophytocola oryzae</name>
    <dbReference type="NCBI Taxonomy" id="502181"/>
    <lineage>
        <taxon>Bacteria</taxon>
        <taxon>Bacillati</taxon>
        <taxon>Actinomycetota</taxon>
        <taxon>Actinomycetes</taxon>
        <taxon>Pseudonocardiales</taxon>
        <taxon>Pseudonocardiaceae</taxon>
    </lineage>
</organism>
<feature type="transmembrane region" description="Helical" evidence="9">
    <location>
        <begin position="12"/>
        <end position="31"/>
    </location>
</feature>
<dbReference type="PANTHER" id="PTHR24421:SF10">
    <property type="entry name" value="NITRATE_NITRITE SENSOR PROTEIN NARQ"/>
    <property type="match status" value="1"/>
</dbReference>
<dbReference type="CDD" id="cd16917">
    <property type="entry name" value="HATPase_UhpB-NarQ-NarX-like"/>
    <property type="match status" value="1"/>
</dbReference>
<sequence>MGSRRRSVRDWLVDITLFLFAVLFGLVLSTARITAHELPDQKWLFDVDQLVGVVGCGALWLRRRSPAGLCTVLMVVSSVSELVGGAAMVALFTVAVHRPMRVTAVQFALGIVSSVVFTVLRPEGDLPLYVVVLFGLAVQSAVTGWALVVRHRRELVASLRDRALRAEQEAELRAEHAQLRARESIAREMHDVLGHRLSLLSVHAGALEYRPDAPREDIARAASVIRESAHQALQDLREVIGVLRAPVQELPQPTMADLPTMIAESARAGMPVVLRSGVEGTTPDTVGRTVYRIVQESLTNVRKHAAGASVEVDVTGAATDGVTVEVTNSSGAAPSGAPGSGQGLVGLAERVALAGGRLTHGPTPSGGWRVSAWLPWPA</sequence>
<dbReference type="Pfam" id="PF02518">
    <property type="entry name" value="HATPase_c"/>
    <property type="match status" value="1"/>
</dbReference>
<dbReference type="GO" id="GO:0005524">
    <property type="term" value="F:ATP binding"/>
    <property type="evidence" value="ECO:0007669"/>
    <property type="project" value="UniProtKB-KW"/>
</dbReference>
<accession>A0A4V3FUR4</accession>
<keyword evidence="8" id="KW-0902">Two-component regulatory system</keyword>
<evidence type="ECO:0000256" key="4">
    <source>
        <dbReference type="ARBA" id="ARBA00022679"/>
    </source>
</evidence>
<evidence type="ECO:0000256" key="7">
    <source>
        <dbReference type="ARBA" id="ARBA00022840"/>
    </source>
</evidence>
<evidence type="ECO:0000256" key="6">
    <source>
        <dbReference type="ARBA" id="ARBA00022777"/>
    </source>
</evidence>
<keyword evidence="6 12" id="KW-0418">Kinase</keyword>
<evidence type="ECO:0000313" key="13">
    <source>
        <dbReference type="Proteomes" id="UP000294927"/>
    </source>
</evidence>
<dbReference type="GO" id="GO:0016020">
    <property type="term" value="C:membrane"/>
    <property type="evidence" value="ECO:0007669"/>
    <property type="project" value="InterPro"/>
</dbReference>
<comment type="caution">
    <text evidence="12">The sequence shown here is derived from an EMBL/GenBank/DDBJ whole genome shotgun (WGS) entry which is preliminary data.</text>
</comment>
<keyword evidence="4" id="KW-0808">Transferase</keyword>
<dbReference type="PANTHER" id="PTHR24421">
    <property type="entry name" value="NITRATE/NITRITE SENSOR PROTEIN NARX-RELATED"/>
    <property type="match status" value="1"/>
</dbReference>
<dbReference type="Gene3D" id="3.30.565.10">
    <property type="entry name" value="Histidine kinase-like ATPase, C-terminal domain"/>
    <property type="match status" value="1"/>
</dbReference>
<dbReference type="Proteomes" id="UP000294927">
    <property type="component" value="Unassembled WGS sequence"/>
</dbReference>
<keyword evidence="9" id="KW-0812">Transmembrane</keyword>
<proteinExistence type="predicted"/>
<dbReference type="GO" id="GO:0046983">
    <property type="term" value="F:protein dimerization activity"/>
    <property type="evidence" value="ECO:0007669"/>
    <property type="project" value="InterPro"/>
</dbReference>
<evidence type="ECO:0000256" key="9">
    <source>
        <dbReference type="SAM" id="Phobius"/>
    </source>
</evidence>
<comment type="catalytic activity">
    <reaction evidence="1">
        <text>ATP + protein L-histidine = ADP + protein N-phospho-L-histidine.</text>
        <dbReference type="EC" id="2.7.13.3"/>
    </reaction>
</comment>
<feature type="domain" description="Signal transduction histidine kinase subgroup 3 dimerisation and phosphoacceptor" evidence="11">
    <location>
        <begin position="182"/>
        <end position="247"/>
    </location>
</feature>
<feature type="transmembrane region" description="Helical" evidence="9">
    <location>
        <begin position="73"/>
        <end position="96"/>
    </location>
</feature>
<keyword evidence="9" id="KW-1133">Transmembrane helix</keyword>
<keyword evidence="7" id="KW-0067">ATP-binding</keyword>